<dbReference type="SUPFAM" id="SSF56300">
    <property type="entry name" value="Metallo-dependent phosphatases"/>
    <property type="match status" value="1"/>
</dbReference>
<proteinExistence type="predicted"/>
<evidence type="ECO:0000313" key="2">
    <source>
        <dbReference type="EMBL" id="RJP69735.1"/>
    </source>
</evidence>
<accession>A0A419EXR6</accession>
<dbReference type="GO" id="GO:0110154">
    <property type="term" value="P:RNA decapping"/>
    <property type="evidence" value="ECO:0007669"/>
    <property type="project" value="TreeGrafter"/>
</dbReference>
<dbReference type="GO" id="GO:0008803">
    <property type="term" value="F:bis(5'-nucleosyl)-tetraphosphatase (symmetrical) activity"/>
    <property type="evidence" value="ECO:0007669"/>
    <property type="project" value="TreeGrafter"/>
</dbReference>
<dbReference type="InterPro" id="IPR004843">
    <property type="entry name" value="Calcineurin-like_PHP"/>
</dbReference>
<organism evidence="2 3">
    <name type="scientific">Candidatus Abyssobacteria bacterium SURF_17</name>
    <dbReference type="NCBI Taxonomy" id="2093361"/>
    <lineage>
        <taxon>Bacteria</taxon>
        <taxon>Pseudomonadati</taxon>
        <taxon>Candidatus Hydrogenedentota</taxon>
        <taxon>Candidatus Abyssobacteria</taxon>
    </lineage>
</organism>
<dbReference type="InterPro" id="IPR050126">
    <property type="entry name" value="Ap4A_hydrolase"/>
</dbReference>
<dbReference type="PRINTS" id="PR00114">
    <property type="entry name" value="STPHPHTASE"/>
</dbReference>
<dbReference type="PANTHER" id="PTHR42850:SF4">
    <property type="entry name" value="ZINC-DEPENDENT ENDOPOLYPHOSPHATASE"/>
    <property type="match status" value="1"/>
</dbReference>
<sequence length="226" mass="26038">MNDTLANESPSERKIFAVGDIHGNYEKLVSLMSQLPRNRERDLLVFLGDYIDRGKRSKEVVEYLITLKKSECRTVFLMGNHERLLLNYYSSGSDYDLRLWRSFGGWETIESYTNGVGVWGKPNFLPHPHLNFFRELLPYYETEDYIFVHAGLRDGVPLNEQKIDDLLWIRKSFTEGNHSFAKTVVFGHTPMRSPYVSSGKIGIDTGAGYGNMLTAVELPEVKFYYS</sequence>
<dbReference type="PANTHER" id="PTHR42850">
    <property type="entry name" value="METALLOPHOSPHOESTERASE"/>
    <property type="match status" value="1"/>
</dbReference>
<dbReference type="CDD" id="cd00144">
    <property type="entry name" value="MPP_PPP_family"/>
    <property type="match status" value="1"/>
</dbReference>
<gene>
    <name evidence="2" type="ORF">C4532_10345</name>
</gene>
<comment type="caution">
    <text evidence="2">The sequence shown here is derived from an EMBL/GenBank/DDBJ whole genome shotgun (WGS) entry which is preliminary data.</text>
</comment>
<dbReference type="AlphaFoldDB" id="A0A419EXR6"/>
<dbReference type="InterPro" id="IPR029052">
    <property type="entry name" value="Metallo-depent_PP-like"/>
</dbReference>
<reference evidence="2 3" key="1">
    <citation type="journal article" date="2017" name="ISME J.">
        <title>Energy and carbon metabolisms in a deep terrestrial subsurface fluid microbial community.</title>
        <authorList>
            <person name="Momper L."/>
            <person name="Jungbluth S.P."/>
            <person name="Lee M.D."/>
            <person name="Amend J.P."/>
        </authorList>
    </citation>
    <scope>NUCLEOTIDE SEQUENCE [LARGE SCALE GENOMIC DNA]</scope>
    <source>
        <strain evidence="2">SURF_17</strain>
    </source>
</reference>
<dbReference type="GO" id="GO:0005737">
    <property type="term" value="C:cytoplasm"/>
    <property type="evidence" value="ECO:0007669"/>
    <property type="project" value="TreeGrafter"/>
</dbReference>
<protein>
    <submittedName>
        <fullName evidence="2">Serine/threonine protein phosphatase</fullName>
    </submittedName>
</protein>
<name>A0A419EXR6_9BACT</name>
<evidence type="ECO:0000259" key="1">
    <source>
        <dbReference type="Pfam" id="PF00149"/>
    </source>
</evidence>
<feature type="domain" description="Calcineurin-like phosphoesterase" evidence="1">
    <location>
        <begin position="14"/>
        <end position="192"/>
    </location>
</feature>
<dbReference type="EMBL" id="QZKI01000078">
    <property type="protein sequence ID" value="RJP69735.1"/>
    <property type="molecule type" value="Genomic_DNA"/>
</dbReference>
<dbReference type="Pfam" id="PF00149">
    <property type="entry name" value="Metallophos"/>
    <property type="match status" value="1"/>
</dbReference>
<dbReference type="Gene3D" id="3.60.21.10">
    <property type="match status" value="1"/>
</dbReference>
<dbReference type="Proteomes" id="UP000285961">
    <property type="component" value="Unassembled WGS sequence"/>
</dbReference>
<evidence type="ECO:0000313" key="3">
    <source>
        <dbReference type="Proteomes" id="UP000285961"/>
    </source>
</evidence>
<dbReference type="InterPro" id="IPR006186">
    <property type="entry name" value="Ser/Thr-sp_prot-phosphatase"/>
</dbReference>
<dbReference type="GO" id="GO:0016791">
    <property type="term" value="F:phosphatase activity"/>
    <property type="evidence" value="ECO:0007669"/>
    <property type="project" value="TreeGrafter"/>
</dbReference>